<dbReference type="Proteomes" id="UP000696280">
    <property type="component" value="Unassembled WGS sequence"/>
</dbReference>
<dbReference type="EMBL" id="CAJVRL010000067">
    <property type="protein sequence ID" value="CAG8956003.1"/>
    <property type="molecule type" value="Genomic_DNA"/>
</dbReference>
<organism evidence="2 3">
    <name type="scientific">Hymenoscyphus fraxineus</name>
    <dbReference type="NCBI Taxonomy" id="746836"/>
    <lineage>
        <taxon>Eukaryota</taxon>
        <taxon>Fungi</taxon>
        <taxon>Dikarya</taxon>
        <taxon>Ascomycota</taxon>
        <taxon>Pezizomycotina</taxon>
        <taxon>Leotiomycetes</taxon>
        <taxon>Helotiales</taxon>
        <taxon>Helotiaceae</taxon>
        <taxon>Hymenoscyphus</taxon>
    </lineage>
</organism>
<sequence>MFTQQWSNRKRGREGEDEGENNPAGFSEHRSKRRTASLPHRQSPSLAQPVSPPFIYNTNYTSDPAVPPTITPADSDAEDKPPSDEPRSFFSPYSSSSPTYTITQSSQGSPFTSQGSSQLSDVAMYSDDYEMSDTVHLSPGPFHSDPSRSILGRIPTPIHSSFAPYIRAEKASLNQDVEFADDEAVVDRIRRGRRLPSPISEGEMSPSIILGSLSEMQMEVDTSSQPDKETPTKKGHQRSKHSLRNWTGFNGELAGGSGMKKSFSMGYRADCEKCRMKVPGHFSHIITY</sequence>
<comment type="caution">
    <text evidence="2">The sequence shown here is derived from an EMBL/GenBank/DDBJ whole genome shotgun (WGS) entry which is preliminary data.</text>
</comment>
<evidence type="ECO:0000256" key="1">
    <source>
        <dbReference type="SAM" id="MobiDB-lite"/>
    </source>
</evidence>
<feature type="region of interest" description="Disordered" evidence="1">
    <location>
        <begin position="218"/>
        <end position="247"/>
    </location>
</feature>
<protein>
    <submittedName>
        <fullName evidence="2">Uncharacterized protein</fullName>
    </submittedName>
</protein>
<proteinExistence type="predicted"/>
<name>A0A9N9PUU6_9HELO</name>
<accession>A0A9N9PUU6</accession>
<dbReference type="AlphaFoldDB" id="A0A9N9PUU6"/>
<feature type="compositionally biased region" description="Polar residues" evidence="1">
    <location>
        <begin position="108"/>
        <end position="120"/>
    </location>
</feature>
<feature type="compositionally biased region" description="Low complexity" evidence="1">
    <location>
        <begin position="88"/>
        <end position="107"/>
    </location>
</feature>
<reference evidence="2" key="1">
    <citation type="submission" date="2021-07" db="EMBL/GenBank/DDBJ databases">
        <authorList>
            <person name="Durling M."/>
        </authorList>
    </citation>
    <scope>NUCLEOTIDE SEQUENCE</scope>
</reference>
<feature type="compositionally biased region" description="Basic residues" evidence="1">
    <location>
        <begin position="233"/>
        <end position="243"/>
    </location>
</feature>
<gene>
    <name evidence="2" type="ORF">HYFRA_00008859</name>
</gene>
<dbReference type="OrthoDB" id="2446291at2759"/>
<feature type="compositionally biased region" description="Basic and acidic residues" evidence="1">
    <location>
        <begin position="78"/>
        <end position="87"/>
    </location>
</feature>
<feature type="region of interest" description="Disordered" evidence="1">
    <location>
        <begin position="1"/>
        <end position="125"/>
    </location>
</feature>
<evidence type="ECO:0000313" key="2">
    <source>
        <dbReference type="EMBL" id="CAG8956003.1"/>
    </source>
</evidence>
<keyword evidence="3" id="KW-1185">Reference proteome</keyword>
<evidence type="ECO:0000313" key="3">
    <source>
        <dbReference type="Proteomes" id="UP000696280"/>
    </source>
</evidence>